<evidence type="ECO:0000313" key="3">
    <source>
        <dbReference type="Proteomes" id="UP001057375"/>
    </source>
</evidence>
<protein>
    <submittedName>
        <fullName evidence="2">Uncharacterized protein</fullName>
    </submittedName>
</protein>
<dbReference type="Proteomes" id="UP001057375">
    <property type="component" value="Unassembled WGS sequence"/>
</dbReference>
<evidence type="ECO:0000256" key="1">
    <source>
        <dbReference type="SAM" id="Phobius"/>
    </source>
</evidence>
<dbReference type="Gene3D" id="3.80.10.10">
    <property type="entry name" value="Ribonuclease Inhibitor"/>
    <property type="match status" value="1"/>
</dbReference>
<dbReference type="InterPro" id="IPR032675">
    <property type="entry name" value="LRR_dom_sf"/>
</dbReference>
<keyword evidence="1" id="KW-1133">Transmembrane helix</keyword>
<keyword evidence="3" id="KW-1185">Reference proteome</keyword>
<dbReference type="SUPFAM" id="SSF52047">
    <property type="entry name" value="RNI-like"/>
    <property type="match status" value="1"/>
</dbReference>
<sequence length="383" mass="43364">ILALSESLTSLQINDYNVDVSLLANFSNLTDLFLYAVNETFDPQSLASLMLLEYLVLMYVSMDTLKPLSELQHLSQFRLGGGSSNIYYGELSDVPNTIELLILLNVVIDANIFEQMSDWSVLRKFEFQGHITCSNCGLSSLQINPTNIRSIGLSWNPDFDFASFFEDYKNGLSNIHEFDAIGSNFSTQNLVELSTTLLSDYLMCFLDYNSITDVKMFPGSVSGGSITLSNNYLEVSEGNDVVSQYLRDTFYSVYLGNETSPCSPKLPRFEKNQVCYQHKKDEKWKVECAYGYYLNLWSMKCVKDESNVCTKCFSEDKLCVGSLFGNEISCVSSRVRFSYWRIVVFALLVIFGIIFGILYFMKLRQTKASGEVNDLLLSNVDEC</sequence>
<evidence type="ECO:0000313" key="2">
    <source>
        <dbReference type="EMBL" id="GKT26842.1"/>
    </source>
</evidence>
<keyword evidence="1" id="KW-0472">Membrane</keyword>
<reference evidence="2" key="1">
    <citation type="submission" date="2022-03" db="EMBL/GenBank/DDBJ databases">
        <title>Draft genome sequence of Aduncisulcus paluster, a free-living microaerophilic Fornicata.</title>
        <authorList>
            <person name="Yuyama I."/>
            <person name="Kume K."/>
            <person name="Tamura T."/>
            <person name="Inagaki Y."/>
            <person name="Hashimoto T."/>
        </authorList>
    </citation>
    <scope>NUCLEOTIDE SEQUENCE</scope>
    <source>
        <strain evidence="2">NY0171</strain>
    </source>
</reference>
<proteinExistence type="predicted"/>
<feature type="transmembrane region" description="Helical" evidence="1">
    <location>
        <begin position="339"/>
        <end position="360"/>
    </location>
</feature>
<accession>A0ABQ5K795</accession>
<comment type="caution">
    <text evidence="2">The sequence shown here is derived from an EMBL/GenBank/DDBJ whole genome shotgun (WGS) entry which is preliminary data.</text>
</comment>
<organism evidence="2 3">
    <name type="scientific">Aduncisulcus paluster</name>
    <dbReference type="NCBI Taxonomy" id="2918883"/>
    <lineage>
        <taxon>Eukaryota</taxon>
        <taxon>Metamonada</taxon>
        <taxon>Carpediemonas-like organisms</taxon>
        <taxon>Aduncisulcus</taxon>
    </lineage>
</organism>
<name>A0ABQ5K795_9EUKA</name>
<feature type="non-terminal residue" evidence="2">
    <location>
        <position position="1"/>
    </location>
</feature>
<gene>
    <name evidence="2" type="ORF">ADUPG1_013501</name>
</gene>
<keyword evidence="1" id="KW-0812">Transmembrane</keyword>
<dbReference type="EMBL" id="BQXS01012682">
    <property type="protein sequence ID" value="GKT26842.1"/>
    <property type="molecule type" value="Genomic_DNA"/>
</dbReference>